<evidence type="ECO:0000256" key="1">
    <source>
        <dbReference type="SAM" id="SignalP"/>
    </source>
</evidence>
<name>A0A364JZL5_9HYPH</name>
<keyword evidence="3" id="KW-1185">Reference proteome</keyword>
<feature type="chain" id="PRO_5016941473" evidence="1">
    <location>
        <begin position="22"/>
        <end position="127"/>
    </location>
</feature>
<gene>
    <name evidence="2" type="ORF">C7374_101419</name>
</gene>
<protein>
    <submittedName>
        <fullName evidence="2">Uncharacterized protein</fullName>
    </submittedName>
</protein>
<feature type="signal peptide" evidence="1">
    <location>
        <begin position="1"/>
        <end position="21"/>
    </location>
</feature>
<dbReference type="AlphaFoldDB" id="A0A364JZL5"/>
<evidence type="ECO:0000313" key="3">
    <source>
        <dbReference type="Proteomes" id="UP000249453"/>
    </source>
</evidence>
<evidence type="ECO:0000313" key="2">
    <source>
        <dbReference type="EMBL" id="RAK34090.1"/>
    </source>
</evidence>
<accession>A0A364JZL5</accession>
<organism evidence="2 3">
    <name type="scientific">Falsochrobactrum ovis</name>
    <dbReference type="NCBI Taxonomy" id="1293442"/>
    <lineage>
        <taxon>Bacteria</taxon>
        <taxon>Pseudomonadati</taxon>
        <taxon>Pseudomonadota</taxon>
        <taxon>Alphaproteobacteria</taxon>
        <taxon>Hyphomicrobiales</taxon>
        <taxon>Brucellaceae</taxon>
        <taxon>Falsochrobactrum</taxon>
    </lineage>
</organism>
<keyword evidence="1" id="KW-0732">Signal</keyword>
<dbReference type="RefSeq" id="WP_111573937.1">
    <property type="nucleotide sequence ID" value="NZ_JBHEEY010000001.1"/>
</dbReference>
<proteinExistence type="predicted"/>
<reference evidence="2 3" key="1">
    <citation type="submission" date="2018-06" db="EMBL/GenBank/DDBJ databases">
        <title>Genomic Encyclopedia of Type Strains, Phase IV (KMG-IV): sequencing the most valuable type-strain genomes for metagenomic binning, comparative biology and taxonomic classification.</title>
        <authorList>
            <person name="Goeker M."/>
        </authorList>
    </citation>
    <scope>NUCLEOTIDE SEQUENCE [LARGE SCALE GENOMIC DNA]</scope>
    <source>
        <strain evidence="2 3">DSM 26720</strain>
    </source>
</reference>
<dbReference type="EMBL" id="QLMK01000001">
    <property type="protein sequence ID" value="RAK34090.1"/>
    <property type="molecule type" value="Genomic_DNA"/>
</dbReference>
<dbReference type="Proteomes" id="UP000249453">
    <property type="component" value="Unassembled WGS sequence"/>
</dbReference>
<sequence>MKKILFAAVALVAASALPAAAQTINWGGSFAGNSQAGSTTTGFGGSNAAGSAATNGWATGTGNVAGGAINIPGFGVSAGLAQGSFSSGIQGVSGANATSGTGFLGSTMAESFGSSVGSSAGSVQLRP</sequence>
<comment type="caution">
    <text evidence="2">The sequence shown here is derived from an EMBL/GenBank/DDBJ whole genome shotgun (WGS) entry which is preliminary data.</text>
</comment>